<comment type="caution">
    <text evidence="2">The sequence shown here is derived from an EMBL/GenBank/DDBJ whole genome shotgun (WGS) entry which is preliminary data.</text>
</comment>
<name>G4CKF4_9NEIS</name>
<sequence>MAANRSQPPERAEMKHGFRMERKNKEQCRLRPGPQAKNRCRIFSYRPPPQDGTGGTGKACVLGRRGRADKVKLNYPFPGRLWRAGRRISLRVVFLR</sequence>
<feature type="region of interest" description="Disordered" evidence="1">
    <location>
        <begin position="39"/>
        <end position="59"/>
    </location>
</feature>
<protein>
    <submittedName>
        <fullName evidence="2">Uncharacterized protein</fullName>
    </submittedName>
</protein>
<dbReference type="AlphaFoldDB" id="G4CKF4"/>
<organism evidence="2 3">
    <name type="scientific">Neisseria shayeganii 871</name>
    <dbReference type="NCBI Taxonomy" id="1032488"/>
    <lineage>
        <taxon>Bacteria</taxon>
        <taxon>Pseudomonadati</taxon>
        <taxon>Pseudomonadota</taxon>
        <taxon>Betaproteobacteria</taxon>
        <taxon>Neisseriales</taxon>
        <taxon>Neisseriaceae</taxon>
        <taxon>Neisseria</taxon>
    </lineage>
</organism>
<evidence type="ECO:0000256" key="1">
    <source>
        <dbReference type="SAM" id="MobiDB-lite"/>
    </source>
</evidence>
<evidence type="ECO:0000313" key="3">
    <source>
        <dbReference type="Proteomes" id="UP000003019"/>
    </source>
</evidence>
<accession>G4CKF4</accession>
<keyword evidence="3" id="KW-1185">Reference proteome</keyword>
<dbReference type="EMBL" id="AGAY01000073">
    <property type="protein sequence ID" value="EGY51630.1"/>
    <property type="molecule type" value="Genomic_DNA"/>
</dbReference>
<evidence type="ECO:0000313" key="2">
    <source>
        <dbReference type="EMBL" id="EGY51630.1"/>
    </source>
</evidence>
<proteinExistence type="predicted"/>
<reference evidence="2 3" key="1">
    <citation type="submission" date="2011-05" db="EMBL/GenBank/DDBJ databases">
        <authorList>
            <person name="Muzny D."/>
            <person name="Qin X."/>
            <person name="Deng J."/>
            <person name="Jiang H."/>
            <person name="Liu Y."/>
            <person name="Qu J."/>
            <person name="Song X.-Z."/>
            <person name="Zhang L."/>
            <person name="Thornton R."/>
            <person name="Coyle M."/>
            <person name="Francisco L."/>
            <person name="Jackson L."/>
            <person name="Javaid M."/>
            <person name="Korchina V."/>
            <person name="Kovar C."/>
            <person name="Mata R."/>
            <person name="Mathew T."/>
            <person name="Ngo R."/>
            <person name="Nguyen L."/>
            <person name="Nguyen N."/>
            <person name="Okwuonu G."/>
            <person name="Ongeri F."/>
            <person name="Pham C."/>
            <person name="Simmons D."/>
            <person name="Wilczek-Boney K."/>
            <person name="Hale W."/>
            <person name="Jakkamsetti A."/>
            <person name="Pham P."/>
            <person name="Ruth R."/>
            <person name="San Lucas F."/>
            <person name="Warren J."/>
            <person name="Zhang J."/>
            <person name="Zhao Z."/>
            <person name="Zhou C."/>
            <person name="Zhu D."/>
            <person name="Lee S."/>
            <person name="Bess C."/>
            <person name="Blankenburg K."/>
            <person name="Forbes L."/>
            <person name="Fu Q."/>
            <person name="Gubbala S."/>
            <person name="Hirani K."/>
            <person name="Jayaseelan J.C."/>
            <person name="Lara F."/>
            <person name="Munidasa M."/>
            <person name="Palculict T."/>
            <person name="Patil S."/>
            <person name="Pu L.-L."/>
            <person name="Saada N."/>
            <person name="Tang L."/>
            <person name="Weissenberger G."/>
            <person name="Zhu Y."/>
            <person name="Hemphill L."/>
            <person name="Shang Y."/>
            <person name="Youmans B."/>
            <person name="Ayvaz T."/>
            <person name="Ross M."/>
            <person name="Santibanez J."/>
            <person name="Aqrawi P."/>
            <person name="Gross S."/>
            <person name="Joshi V."/>
            <person name="Fowler G."/>
            <person name="Nazareth L."/>
            <person name="Reid J."/>
            <person name="Worley K."/>
            <person name="Petrosino J."/>
            <person name="Highlander S."/>
            <person name="Gibbs R."/>
        </authorList>
    </citation>
    <scope>NUCLEOTIDE SEQUENCE [LARGE SCALE GENOMIC DNA]</scope>
    <source>
        <strain evidence="2 3">871</strain>
    </source>
</reference>
<gene>
    <name evidence="2" type="ORF">HMPREF9371_2094</name>
</gene>
<dbReference type="Proteomes" id="UP000003019">
    <property type="component" value="Unassembled WGS sequence"/>
</dbReference>
<dbReference type="STRING" id="1032488.HMPREF9371_2094"/>
<dbReference type="HOGENOM" id="CLU_2356828_0_0_4"/>